<keyword evidence="3" id="KW-1185">Reference proteome</keyword>
<feature type="region of interest" description="Disordered" evidence="1">
    <location>
        <begin position="1"/>
        <end position="37"/>
    </location>
</feature>
<proteinExistence type="predicted"/>
<accession>A2EJP1</accession>
<protein>
    <submittedName>
        <fullName evidence="2">Uncharacterized protein</fullName>
    </submittedName>
</protein>
<dbReference type="VEuPathDB" id="TrichDB:TVAGG3_0579580"/>
<organism evidence="2 3">
    <name type="scientific">Trichomonas vaginalis (strain ATCC PRA-98 / G3)</name>
    <dbReference type="NCBI Taxonomy" id="412133"/>
    <lineage>
        <taxon>Eukaryota</taxon>
        <taxon>Metamonada</taxon>
        <taxon>Parabasalia</taxon>
        <taxon>Trichomonadida</taxon>
        <taxon>Trichomonadidae</taxon>
        <taxon>Trichomonas</taxon>
    </lineage>
</organism>
<evidence type="ECO:0000256" key="1">
    <source>
        <dbReference type="SAM" id="MobiDB-lite"/>
    </source>
</evidence>
<reference evidence="2" key="1">
    <citation type="submission" date="2006-10" db="EMBL/GenBank/DDBJ databases">
        <authorList>
            <person name="Amadeo P."/>
            <person name="Zhao Q."/>
            <person name="Wortman J."/>
            <person name="Fraser-Liggett C."/>
            <person name="Carlton J."/>
        </authorList>
    </citation>
    <scope>NUCLEOTIDE SEQUENCE</scope>
    <source>
        <strain evidence="2">G3</strain>
    </source>
</reference>
<dbReference type="KEGG" id="tva:4765001"/>
<name>A2EJP1_TRIV3</name>
<dbReference type="SMR" id="A2EJP1"/>
<reference evidence="2" key="2">
    <citation type="journal article" date="2007" name="Science">
        <title>Draft genome sequence of the sexually transmitted pathogen Trichomonas vaginalis.</title>
        <authorList>
            <person name="Carlton J.M."/>
            <person name="Hirt R.P."/>
            <person name="Silva J.C."/>
            <person name="Delcher A.L."/>
            <person name="Schatz M."/>
            <person name="Zhao Q."/>
            <person name="Wortman J.R."/>
            <person name="Bidwell S.L."/>
            <person name="Alsmark U.C.M."/>
            <person name="Besteiro S."/>
            <person name="Sicheritz-Ponten T."/>
            <person name="Noel C.J."/>
            <person name="Dacks J.B."/>
            <person name="Foster P.G."/>
            <person name="Simillion C."/>
            <person name="Van de Peer Y."/>
            <person name="Miranda-Saavedra D."/>
            <person name="Barton G.J."/>
            <person name="Westrop G.D."/>
            <person name="Mueller S."/>
            <person name="Dessi D."/>
            <person name="Fiori P.L."/>
            <person name="Ren Q."/>
            <person name="Paulsen I."/>
            <person name="Zhang H."/>
            <person name="Bastida-Corcuera F.D."/>
            <person name="Simoes-Barbosa A."/>
            <person name="Brown M.T."/>
            <person name="Hayes R.D."/>
            <person name="Mukherjee M."/>
            <person name="Okumura C.Y."/>
            <person name="Schneider R."/>
            <person name="Smith A.J."/>
            <person name="Vanacova S."/>
            <person name="Villalvazo M."/>
            <person name="Haas B.J."/>
            <person name="Pertea M."/>
            <person name="Feldblyum T.V."/>
            <person name="Utterback T.R."/>
            <person name="Shu C.L."/>
            <person name="Osoegawa K."/>
            <person name="de Jong P.J."/>
            <person name="Hrdy I."/>
            <person name="Horvathova L."/>
            <person name="Zubacova Z."/>
            <person name="Dolezal P."/>
            <person name="Malik S.B."/>
            <person name="Logsdon J.M. Jr."/>
            <person name="Henze K."/>
            <person name="Gupta A."/>
            <person name="Wang C.C."/>
            <person name="Dunne R.L."/>
            <person name="Upcroft J.A."/>
            <person name="Upcroft P."/>
            <person name="White O."/>
            <person name="Salzberg S.L."/>
            <person name="Tang P."/>
            <person name="Chiu C.-H."/>
            <person name="Lee Y.-S."/>
            <person name="Embley T.M."/>
            <person name="Coombs G.H."/>
            <person name="Mottram J.C."/>
            <person name="Tachezy J."/>
            <person name="Fraser-Liggett C.M."/>
            <person name="Johnson P.J."/>
        </authorList>
    </citation>
    <scope>NUCLEOTIDE SEQUENCE [LARGE SCALE GENOMIC DNA]</scope>
    <source>
        <strain evidence="2">G3</strain>
    </source>
</reference>
<feature type="compositionally biased region" description="Polar residues" evidence="1">
    <location>
        <begin position="21"/>
        <end position="37"/>
    </location>
</feature>
<sequence>MIFDLPPRTQGDSPRKMPPRSMSTPYNITNHTKPTQRETNILNFAETNDSVLDSFSPEDQALLRELEATETSELNSNLANILEKQIELNRRVEQSMNKFTETIQQAQDLIPYLTDSTNKYQEAQEIAANISAITQFRNLDAADLTPKNTSLFE</sequence>
<dbReference type="Proteomes" id="UP000001542">
    <property type="component" value="Unassembled WGS sequence"/>
</dbReference>
<evidence type="ECO:0000313" key="2">
    <source>
        <dbReference type="EMBL" id="EAY07115.1"/>
    </source>
</evidence>
<dbReference type="VEuPathDB" id="TrichDB:TVAG_342790"/>
<dbReference type="InParanoid" id="A2EJP1"/>
<dbReference type="RefSeq" id="XP_001319338.1">
    <property type="nucleotide sequence ID" value="XM_001319303.1"/>
</dbReference>
<gene>
    <name evidence="2" type="ORF">TVAG_342790</name>
</gene>
<dbReference type="AlphaFoldDB" id="A2EJP1"/>
<dbReference type="EMBL" id="DS113407">
    <property type="protein sequence ID" value="EAY07115.1"/>
    <property type="molecule type" value="Genomic_DNA"/>
</dbReference>
<evidence type="ECO:0000313" key="3">
    <source>
        <dbReference type="Proteomes" id="UP000001542"/>
    </source>
</evidence>